<dbReference type="Proteomes" id="UP000324831">
    <property type="component" value="Unassembled WGS sequence"/>
</dbReference>
<comment type="caution">
    <text evidence="2">The sequence shown here is derived from an EMBL/GenBank/DDBJ whole genome shotgun (WGS) entry which is preliminary data.</text>
</comment>
<dbReference type="EMBL" id="BIMN01000001">
    <property type="protein sequence ID" value="GCE63382.1"/>
    <property type="molecule type" value="Genomic_DNA"/>
</dbReference>
<feature type="coiled-coil region" evidence="1">
    <location>
        <begin position="23"/>
        <end position="57"/>
    </location>
</feature>
<proteinExistence type="predicted"/>
<keyword evidence="1" id="KW-0175">Coiled coil</keyword>
<accession>A0A478FQ23</accession>
<evidence type="ECO:0000256" key="1">
    <source>
        <dbReference type="SAM" id="Coils"/>
    </source>
</evidence>
<sequence>MRKEIASSSIGLISGWASIYYFNTQTTTTIKELSQTIEEKEKKNANLSRKIKENQKELNKFCEYVSAQDGTITGKHIEAAKTIIRLISPGSEINQDGDNCEIKRENT</sequence>
<protein>
    <submittedName>
        <fullName evidence="2">Uncharacterized protein</fullName>
    </submittedName>
</protein>
<name>A0A478FQ23_9MOLU</name>
<gene>
    <name evidence="2" type="ORF">MHSWG343_03780</name>
</gene>
<evidence type="ECO:0000313" key="2">
    <source>
        <dbReference type="EMBL" id="GCE63382.1"/>
    </source>
</evidence>
<evidence type="ECO:0000313" key="3">
    <source>
        <dbReference type="Proteomes" id="UP000324831"/>
    </source>
</evidence>
<organism evidence="2 3">
    <name type="scientific">Candidatus Mycoplasma haematohominis</name>
    <dbReference type="NCBI Taxonomy" id="1494318"/>
    <lineage>
        <taxon>Bacteria</taxon>
        <taxon>Bacillati</taxon>
        <taxon>Mycoplasmatota</taxon>
        <taxon>Mollicutes</taxon>
        <taxon>Mycoplasmataceae</taxon>
        <taxon>Mycoplasma</taxon>
    </lineage>
</organism>
<dbReference type="AlphaFoldDB" id="A0A478FQ23"/>
<reference evidence="2 3" key="1">
    <citation type="submission" date="2019-01" db="EMBL/GenBank/DDBJ databases">
        <title>Draft genome sequences of Candidatus Mycoplasma haemohominis SWG34-3 identified from a patient with pyrexia, anemia and liver dysfunction.</title>
        <authorList>
            <person name="Sekizuka T."/>
            <person name="Hattori N."/>
            <person name="Katano H."/>
            <person name="Takuma T."/>
            <person name="Ito T."/>
            <person name="Arai N."/>
            <person name="Yanai R."/>
            <person name="Ishii S."/>
            <person name="Miura Y."/>
            <person name="Tokunaga T."/>
            <person name="Watanabe H."/>
            <person name="Nomura N."/>
            <person name="Eguchi J."/>
            <person name="Arai T."/>
            <person name="Hasegawa H."/>
            <person name="Nakamaki T."/>
            <person name="Wakita T."/>
            <person name="Niki Y."/>
            <person name="Kuroda M."/>
        </authorList>
    </citation>
    <scope>NUCLEOTIDE SEQUENCE [LARGE SCALE GENOMIC DNA]</scope>
    <source>
        <strain evidence="2">SWG34-3</strain>
    </source>
</reference>